<proteinExistence type="predicted"/>
<accession>A0AAF0EH40</accession>
<dbReference type="Pfam" id="PF23726">
    <property type="entry name" value="Beta-prop_RSE1_2nd"/>
    <property type="match status" value="1"/>
</dbReference>
<keyword evidence="7" id="KW-1185">Reference proteome</keyword>
<dbReference type="GO" id="GO:0003676">
    <property type="term" value="F:nucleic acid binding"/>
    <property type="evidence" value="ECO:0007669"/>
    <property type="project" value="InterPro"/>
</dbReference>
<dbReference type="InterPro" id="IPR050358">
    <property type="entry name" value="RSE1/DDB1/CFT1"/>
</dbReference>
<evidence type="ECO:0000259" key="3">
    <source>
        <dbReference type="Pfam" id="PF03178"/>
    </source>
</evidence>
<dbReference type="InterPro" id="IPR004871">
    <property type="entry name" value="RSE1/DDB1/CPSF1_C"/>
</dbReference>
<feature type="domain" description="RSE1/DDB1/CPSF1 C-terminal" evidence="3">
    <location>
        <begin position="895"/>
        <end position="1208"/>
    </location>
</feature>
<dbReference type="InterPro" id="IPR018846">
    <property type="entry name" value="Beta-prop_RSE1/DDB1/CPSF1_1st"/>
</dbReference>
<protein>
    <submittedName>
        <fullName evidence="6">mRNA cleavage and polyadenylation factor subunit</fullName>
    </submittedName>
</protein>
<gene>
    <name evidence="6" type="primary">CFT1</name>
    <name evidence="6" type="ORF">MEQU1_003217</name>
</gene>
<dbReference type="Gene3D" id="2.130.10.10">
    <property type="entry name" value="YVTN repeat-like/Quinoprotein amine dehydrogenase"/>
    <property type="match status" value="3"/>
</dbReference>
<dbReference type="GO" id="GO:0005634">
    <property type="term" value="C:nucleus"/>
    <property type="evidence" value="ECO:0007669"/>
    <property type="project" value="UniProtKB-SubCell"/>
</dbReference>
<keyword evidence="2" id="KW-0539">Nucleus</keyword>
<dbReference type="Pfam" id="PF03178">
    <property type="entry name" value="CPSF_A"/>
    <property type="match status" value="1"/>
</dbReference>
<evidence type="ECO:0000256" key="1">
    <source>
        <dbReference type="ARBA" id="ARBA00004123"/>
    </source>
</evidence>
<evidence type="ECO:0000313" key="7">
    <source>
        <dbReference type="Proteomes" id="UP001214415"/>
    </source>
</evidence>
<dbReference type="InterPro" id="IPR058543">
    <property type="entry name" value="Beta-prop_RSE1/DDB1/CPSF1_2nd"/>
</dbReference>
<evidence type="ECO:0000313" key="6">
    <source>
        <dbReference type="EMBL" id="WFD24515.1"/>
    </source>
</evidence>
<comment type="subcellular location">
    <subcellularLocation>
        <location evidence="1">Nucleus</location>
    </subcellularLocation>
</comment>
<feature type="domain" description="RSE1/DDB1/CPSF1 second beta-propeller" evidence="5">
    <location>
        <begin position="522"/>
        <end position="798"/>
    </location>
</feature>
<dbReference type="InterPro" id="IPR015943">
    <property type="entry name" value="WD40/YVTN_repeat-like_dom_sf"/>
</dbReference>
<reference evidence="6" key="1">
    <citation type="submission" date="2023-03" db="EMBL/GenBank/DDBJ databases">
        <title>Mating type loci evolution in Malassezia.</title>
        <authorList>
            <person name="Coelho M.A."/>
        </authorList>
    </citation>
    <scope>NUCLEOTIDE SEQUENCE</scope>
    <source>
        <strain evidence="6">CBS 12830</strain>
    </source>
</reference>
<organism evidence="6 7">
    <name type="scientific">Malassezia equina</name>
    <dbReference type="NCBI Taxonomy" id="1381935"/>
    <lineage>
        <taxon>Eukaryota</taxon>
        <taxon>Fungi</taxon>
        <taxon>Dikarya</taxon>
        <taxon>Basidiomycota</taxon>
        <taxon>Ustilaginomycotina</taxon>
        <taxon>Malasseziomycetes</taxon>
        <taxon>Malasseziales</taxon>
        <taxon>Malasseziaceae</taxon>
        <taxon>Malassezia</taxon>
    </lineage>
</organism>
<evidence type="ECO:0000259" key="4">
    <source>
        <dbReference type="Pfam" id="PF10433"/>
    </source>
</evidence>
<sequence length="1249" mass="134517">MACAVHHQRVPASGFAHGVGVHLMPPDAPTGPWTWPAHRGRLACHVVLARDDLLTVWEARQADAGDPALRLVQLRAHRLFGEVTGMVVVRTMASQVDQRERLLVSFTDAKLALLEWDDVAGDFETVSIHTFERAPQLAAGLPPAFVPTLRADPASRCAALRLPQDALAVLPLYQDATELGMDDPRDPDLATHQPYAPSFVLSLGTDVDASIRNVRDICFLPGFQNPTLAVLYEPELTWTGSLSVAKQTLRVCLLTLELSLAKYTVTVTSEPLPYDTLFVEACPEALGGVLIVTPSAIAHLDLTGRLVGTSVSAWSSATSTWSLPRAAAPDGGLLELDLQGSRLVFVEPTHALLFLHQGEVYSLQCTLEGRTLTSLSLAPVDVSRDAGAASVDRLPGGALLCASTQQDTLVYAPLTTGAAATDVPAAAPAISVTDDDMDLYGESLATPAAPMTTAPRHARMALRVSDTLPTLAPVHSLAVGTLRDAQGHLSTRTVVAGARQLLTFESRLRCMAHAPMAPAQYVWSASTSATSMLLFAAWGEECLVYELSRDASPRFVRQCTERTLACGSTTTGVARVTPTEVTWMVADGTPSPPVAPVRPSVPIRHACLDGAFLVLVLEHGCVQVYTALEAAWSCVAEVPGTYADLCPDLGLGGAACLGVVTAEGHLALYTLPTMERVWSCTSLGTMPRCLDEAPIDEVDELDVQHIKLCVLGDVPALIVQYTNGQLAVYEARMTPSQPLRFVLAEASMLATASDAIVPLKLQGVPCVAVTGAHSLILLKTRQAALQCLETEVPLLSLCAHPKEGTHVCVHDGDACELAWDVCDLDGLVPYTRWRTGRSYTHVLAHNETGCLVAASEQPAVFVLYDDEGRPVRDPAQDPTPTYSVRGALELFARVGEPPVHGYEFDVGERVTALCVAHLDTLDRGSGRRAYIAAGTTMAFGEDRTARGHMYVWEVAESVPVAGAAPGDAMRLRLLCHEEMRAPVTALCDWSGFLVAAVGGRLLVRSLEFSEWLVTVAFLDSGVHTTSLQRVKNFLLLTDYERSAYWVAVQSDPIKLMLLGRDYGRACVQQGGLLIDHSKLALVTCDGRNVLRLLDYQPSNPTSLGGQRLLVRCEYYASGDVVQALVVGGPRTNNDDCFTSEVLLLKRNGALDVLVPVTDKVFPTLQLFQSQLVRAVPHTAALNPRAYRAVFHARTARPLAKGVLDGRLLHAAERMPRPKLEGLVRELRPRTGGVAADDLLRCLVHLQPHW</sequence>
<evidence type="ECO:0000256" key="2">
    <source>
        <dbReference type="ARBA" id="ARBA00023242"/>
    </source>
</evidence>
<dbReference type="Proteomes" id="UP001214415">
    <property type="component" value="Chromosome 6"/>
</dbReference>
<dbReference type="AlphaFoldDB" id="A0AAF0EH40"/>
<feature type="domain" description="RSE1/DDB1/CPSF1 first beta-propeller" evidence="4">
    <location>
        <begin position="45"/>
        <end position="411"/>
    </location>
</feature>
<dbReference type="Pfam" id="PF10433">
    <property type="entry name" value="Beta-prop_RSE1_1st"/>
    <property type="match status" value="1"/>
</dbReference>
<name>A0AAF0EH40_9BASI</name>
<evidence type="ECO:0000259" key="5">
    <source>
        <dbReference type="Pfam" id="PF23726"/>
    </source>
</evidence>
<dbReference type="EMBL" id="CP119905">
    <property type="protein sequence ID" value="WFD24515.1"/>
    <property type="molecule type" value="Genomic_DNA"/>
</dbReference>
<dbReference type="PANTHER" id="PTHR10644">
    <property type="entry name" value="DNA REPAIR/RNA PROCESSING CPSF FAMILY"/>
    <property type="match status" value="1"/>
</dbReference>